<protein>
    <submittedName>
        <fullName evidence="4">Leucine Rich Repeat protein</fullName>
    </submittedName>
</protein>
<name>C2M9F9_9PORP</name>
<sequence>MNLIVEGPDGSSKSVEIAGAKAVPVEGKIAYEITSKPITVKGDIRSFEITMSQVKNLKFENCVNLKTLICGTNLLDYLDLSGLSALEYLNCTSSNINTIKLDGCTSLKEIRADANKLKSINLAAAPKLETVSLPINALTEINLDGVSCKDLDLSSNNLTSLDLSKTTGIERISVSTNPLTSINLKGCTDLETLSAKNTKIGEIDLSDLTELSNVDLHAGKLSKITFKGNSELTDLDLSENQLTAIDFKECPKIAYLSLNHNALPEMHLDGLDNLKNINLRKNKLTNFSIKDCPELNTVVLSDNLLTSTDLTGGKASLRTVYVDGNQLTTLNLTGFAKLETLSASKNQITEVKLDGCEKLSYVDLSENKLSALTFPGLADLSEIYIQSNSIQGDAMTNLIKSLPKKKASSLGTFAGSLYALRTRSGNEQNRCLKADVKAAHDLGWGIYDKRPTKDEKTGKIEERWVAYNGAAFCKITTKTVGEGGSIKINGQTSLDNVYTDTKVTITSDHKDGYALKSLVLVFKGDSVNIFNERYFYAPDVDAEVVATFTNDICKVILKKLGKGVLKLNGDGLDTRGLPRGMEIEVVAGAEDEFADWQLGALTMRKLKSGGKPINIMGSKSFTLEEDTEIFAEYQNTNGGAVPTDTAVWDGEKWLGVIMPSVPSSEEAQLYPNPATDFVTVAGAQPATTVNVYTLSGSLVASYATNREGYAELTVADLPEGAYIVLIGNDPRKLIIRR</sequence>
<dbReference type="EMBL" id="ACLR01000023">
    <property type="protein sequence ID" value="EEK17651.1"/>
    <property type="molecule type" value="Genomic_DNA"/>
</dbReference>
<evidence type="ECO:0000313" key="4">
    <source>
        <dbReference type="EMBL" id="EEK17651.1"/>
    </source>
</evidence>
<keyword evidence="1" id="KW-0433">Leucine-rich repeat</keyword>
<dbReference type="InterPro" id="IPR050836">
    <property type="entry name" value="SDS22/Internalin_LRR"/>
</dbReference>
<dbReference type="InterPro" id="IPR026444">
    <property type="entry name" value="Secre_tail"/>
</dbReference>
<dbReference type="Pfam" id="PF18962">
    <property type="entry name" value="Por_Secre_tail"/>
    <property type="match status" value="1"/>
</dbReference>
<organism evidence="4 5">
    <name type="scientific">Porphyromonas uenonis 60-3</name>
    <dbReference type="NCBI Taxonomy" id="596327"/>
    <lineage>
        <taxon>Bacteria</taxon>
        <taxon>Pseudomonadati</taxon>
        <taxon>Bacteroidota</taxon>
        <taxon>Bacteroidia</taxon>
        <taxon>Bacteroidales</taxon>
        <taxon>Porphyromonadaceae</taxon>
        <taxon>Porphyromonas</taxon>
    </lineage>
</organism>
<reference evidence="4 5" key="1">
    <citation type="submission" date="2009-04" db="EMBL/GenBank/DDBJ databases">
        <authorList>
            <person name="Sebastian Y."/>
            <person name="Madupu R."/>
            <person name="Durkin A.S."/>
            <person name="Torralba M."/>
            <person name="Methe B."/>
            <person name="Sutton G.G."/>
            <person name="Strausberg R.L."/>
            <person name="Nelson K.E."/>
        </authorList>
    </citation>
    <scope>NUCLEOTIDE SEQUENCE [LARGE SCALE GENOMIC DNA]</scope>
    <source>
        <strain evidence="4 5">60-3</strain>
    </source>
</reference>
<dbReference type="NCBIfam" id="TIGR04183">
    <property type="entry name" value="Por_Secre_tail"/>
    <property type="match status" value="1"/>
</dbReference>
<dbReference type="AlphaFoldDB" id="C2M9F9"/>
<keyword evidence="2" id="KW-0677">Repeat</keyword>
<dbReference type="PANTHER" id="PTHR46652:SF7">
    <property type="entry name" value="LEUCINE-RICH REPEAT AND IQ DOMAIN-CONTAINING PROTEIN 1"/>
    <property type="match status" value="1"/>
</dbReference>
<dbReference type="InterPro" id="IPR001611">
    <property type="entry name" value="Leu-rich_rpt"/>
</dbReference>
<gene>
    <name evidence="4" type="ORF">PORUE0001_0454</name>
</gene>
<evidence type="ECO:0000259" key="3">
    <source>
        <dbReference type="Pfam" id="PF18962"/>
    </source>
</evidence>
<dbReference type="eggNOG" id="COG4886">
    <property type="taxonomic scope" value="Bacteria"/>
</dbReference>
<evidence type="ECO:0000256" key="2">
    <source>
        <dbReference type="ARBA" id="ARBA00022737"/>
    </source>
</evidence>
<evidence type="ECO:0000313" key="5">
    <source>
        <dbReference type="Proteomes" id="UP000003303"/>
    </source>
</evidence>
<comment type="caution">
    <text evidence="4">The sequence shown here is derived from an EMBL/GenBank/DDBJ whole genome shotgun (WGS) entry which is preliminary data.</text>
</comment>
<dbReference type="PANTHER" id="PTHR46652">
    <property type="entry name" value="LEUCINE-RICH REPEAT AND IQ DOMAIN-CONTAINING PROTEIN 1-RELATED"/>
    <property type="match status" value="1"/>
</dbReference>
<feature type="domain" description="Secretion system C-terminal sorting" evidence="3">
    <location>
        <begin position="669"/>
        <end position="735"/>
    </location>
</feature>
<dbReference type="Proteomes" id="UP000003303">
    <property type="component" value="Unassembled WGS sequence"/>
</dbReference>
<dbReference type="Gene3D" id="3.80.10.10">
    <property type="entry name" value="Ribonuclease Inhibitor"/>
    <property type="match status" value="2"/>
</dbReference>
<accession>C2M9F9</accession>
<dbReference type="Pfam" id="PF13855">
    <property type="entry name" value="LRR_8"/>
    <property type="match status" value="1"/>
</dbReference>
<dbReference type="STRING" id="596327.PORUE0001_0454"/>
<proteinExistence type="predicted"/>
<evidence type="ECO:0000256" key="1">
    <source>
        <dbReference type="ARBA" id="ARBA00022614"/>
    </source>
</evidence>
<dbReference type="InterPro" id="IPR032675">
    <property type="entry name" value="LRR_dom_sf"/>
</dbReference>
<dbReference type="SUPFAM" id="SSF52058">
    <property type="entry name" value="L domain-like"/>
    <property type="match status" value="2"/>
</dbReference>
<keyword evidence="5" id="KW-1185">Reference proteome</keyword>